<keyword evidence="1" id="KW-0812">Transmembrane</keyword>
<evidence type="ECO:0000313" key="3">
    <source>
        <dbReference type="Proteomes" id="UP000249417"/>
    </source>
</evidence>
<feature type="transmembrane region" description="Helical" evidence="1">
    <location>
        <begin position="188"/>
        <end position="210"/>
    </location>
</feature>
<feature type="transmembrane region" description="Helical" evidence="1">
    <location>
        <begin position="89"/>
        <end position="114"/>
    </location>
</feature>
<keyword evidence="1" id="KW-0472">Membrane</keyword>
<feature type="transmembrane region" description="Helical" evidence="1">
    <location>
        <begin position="934"/>
        <end position="955"/>
    </location>
</feature>
<reference evidence="2 3" key="1">
    <citation type="submission" date="2017-08" db="EMBL/GenBank/DDBJ databases">
        <title>Infants hospitalized years apart are colonized by the same room-sourced microbial strains.</title>
        <authorList>
            <person name="Brooks B."/>
            <person name="Olm M.R."/>
            <person name="Firek B.A."/>
            <person name="Baker R."/>
            <person name="Thomas B.C."/>
            <person name="Morowitz M.J."/>
            <person name="Banfield J.F."/>
        </authorList>
    </citation>
    <scope>NUCLEOTIDE SEQUENCE [LARGE SCALE GENOMIC DNA]</scope>
    <source>
        <strain evidence="2">S2_005_002_R2_29</strain>
    </source>
</reference>
<feature type="transmembrane region" description="Helical" evidence="1">
    <location>
        <begin position="866"/>
        <end position="895"/>
    </location>
</feature>
<protein>
    <recommendedName>
        <fullName evidence="4">Type IV secretion protein DotA</fullName>
    </recommendedName>
</protein>
<sequence length="1028" mass="110335">MTDNTQKINAKSVMKYMLLPGILPRAKAFGNSGFGYIAFLFANIFNAVRILPPNHPFTNPSNIGTFTIRQVIATAANNIEFSKKNIDQLVVFFTIMIAITLMFVQFILLILALLSSDAFAQAAGAGPFQGIFETQYPQYDIAFLLLDYVFGIPSLDVGGADTFFGSTALQATGGPTPFHQGLHALFNFYNLAILLVAALVFIYYIIVVVVETASSGVPFGRRFAKLYAPFRLIAAVGLLVPFGYGFNAAQYITLYAAKMGSSMATNGWIVYNRAMNEGMGAQANPTGAPSRTMVARPRTPPIDELAYFGSVYHACREMYAILVPRGNNINPTQGICVGAYVIVNGQARTFAVNNSAVCQGGANGGGAAGGEYTYDQAKTDFGQSDMEVVLGEYDPVKNTQYAGSVNPLCGKVTLSLNNDNPSIHHYVQGSTTGSQAEGGAGDQDGNYGVRALEYMYFKMMIALLTTGNAEGTGAGNTSGVYGSVTKVFQAFGERAAHQFVPTCRSNSDGPTYPDGCTHNPCFKSGILDDADTCGKEKWSPGSTVFQDPLEQYKTYLEEAINSAYSEYTEGMDLRLTEILERRGWGGAGIWYNHIADINGVFTGAIYAQPTIRQWPAAMEFVRTQRQKQDKSAAACKTFNPKLSNKKSVEFTNPTYPYVSLATNGAYEYFNCEKANQGIGTAVEGTTANAGNTICGVAINNPNKSVAGMTSNIFIDIVSVIFGLNGLFDLKACSELDPATGLSKVHPLAMLSTIGKSLVENSIRSMAMALGAAFGGGMAGILSAALGAALKSASAMFLSIAQLGLTVGFILYYILPFLPFIYFFFAVGSWVKSIFEAMVGVPLWALAHLRIDGDGLPGRSAMAGYFLIFEIFVRPILIVFGLIAGMATFSAMVIMLSELFDLVVLNMTGVEPSGSAQTMNAGALETFRRGVIDQFFFTVMYAVLVYIIATTSFKMIDTIPAMIMRWMGSGVNTFNDNKQDAAQGLSSYVAIGGRQLSGQIMGGLRQGAETLGDGIRTGVEAMKQKPSEQ</sequence>
<evidence type="ECO:0000256" key="1">
    <source>
        <dbReference type="SAM" id="Phobius"/>
    </source>
</evidence>
<dbReference type="EMBL" id="QFQB01000124">
    <property type="protein sequence ID" value="PZQ43867.1"/>
    <property type="molecule type" value="Genomic_DNA"/>
</dbReference>
<dbReference type="AlphaFoldDB" id="A0A2W5PH34"/>
<evidence type="ECO:0000313" key="2">
    <source>
        <dbReference type="EMBL" id="PZQ43867.1"/>
    </source>
</evidence>
<proteinExistence type="predicted"/>
<comment type="caution">
    <text evidence="2">The sequence shown here is derived from an EMBL/GenBank/DDBJ whole genome shotgun (WGS) entry which is preliminary data.</text>
</comment>
<feature type="transmembrane region" description="Helical" evidence="1">
    <location>
        <begin position="230"/>
        <end position="252"/>
    </location>
</feature>
<dbReference type="InterPro" id="IPR023298">
    <property type="entry name" value="ATPase_P-typ_TM_dom_sf"/>
</dbReference>
<accession>A0A2W5PH34</accession>
<evidence type="ECO:0008006" key="4">
    <source>
        <dbReference type="Google" id="ProtNLM"/>
    </source>
</evidence>
<feature type="transmembrane region" description="Helical" evidence="1">
    <location>
        <begin position="765"/>
        <end position="787"/>
    </location>
</feature>
<keyword evidence="1" id="KW-1133">Transmembrane helix</keyword>
<dbReference type="InterPro" id="IPR027628">
    <property type="entry name" value="DotA_TraY"/>
</dbReference>
<name>A0A2W5PH34_9BACT</name>
<gene>
    <name evidence="2" type="ORF">DI551_11285</name>
</gene>
<dbReference type="SUPFAM" id="SSF81665">
    <property type="entry name" value="Calcium ATPase, transmembrane domain M"/>
    <property type="match status" value="1"/>
</dbReference>
<dbReference type="NCBIfam" id="TIGR04346">
    <property type="entry name" value="DotA_TraY"/>
    <property type="match status" value="1"/>
</dbReference>
<dbReference type="Proteomes" id="UP000249417">
    <property type="component" value="Unassembled WGS sequence"/>
</dbReference>
<feature type="transmembrane region" description="Helical" evidence="1">
    <location>
        <begin position="794"/>
        <end position="814"/>
    </location>
</feature>
<organism evidence="2 3">
    <name type="scientific">Micavibrio aeruginosavorus</name>
    <dbReference type="NCBI Taxonomy" id="349221"/>
    <lineage>
        <taxon>Bacteria</taxon>
        <taxon>Pseudomonadati</taxon>
        <taxon>Bdellovibrionota</taxon>
        <taxon>Bdellovibrionia</taxon>
        <taxon>Bdellovibrionales</taxon>
        <taxon>Pseudobdellovibrionaceae</taxon>
        <taxon>Micavibrio</taxon>
    </lineage>
</organism>